<keyword evidence="5" id="KW-1185">Reference proteome</keyword>
<organism evidence="4 5">
    <name type="scientific">Folsomia candida</name>
    <name type="common">Springtail</name>
    <dbReference type="NCBI Taxonomy" id="158441"/>
    <lineage>
        <taxon>Eukaryota</taxon>
        <taxon>Metazoa</taxon>
        <taxon>Ecdysozoa</taxon>
        <taxon>Arthropoda</taxon>
        <taxon>Hexapoda</taxon>
        <taxon>Collembola</taxon>
        <taxon>Entomobryomorpha</taxon>
        <taxon>Isotomoidea</taxon>
        <taxon>Isotomidae</taxon>
        <taxon>Proisotominae</taxon>
        <taxon>Folsomia</taxon>
    </lineage>
</organism>
<feature type="compositionally biased region" description="Pro residues" evidence="2">
    <location>
        <begin position="1036"/>
        <end position="1051"/>
    </location>
</feature>
<evidence type="ECO:0000256" key="1">
    <source>
        <dbReference type="ARBA" id="ARBA00022581"/>
    </source>
</evidence>
<feature type="region of interest" description="Disordered" evidence="2">
    <location>
        <begin position="576"/>
        <end position="637"/>
    </location>
</feature>
<evidence type="ECO:0000256" key="2">
    <source>
        <dbReference type="SAM" id="MobiDB-lite"/>
    </source>
</evidence>
<keyword evidence="3" id="KW-1133">Transmembrane helix</keyword>
<feature type="region of interest" description="Disordered" evidence="2">
    <location>
        <begin position="346"/>
        <end position="381"/>
    </location>
</feature>
<feature type="compositionally biased region" description="Low complexity" evidence="2">
    <location>
        <begin position="622"/>
        <end position="634"/>
    </location>
</feature>
<dbReference type="AlphaFoldDB" id="A0A226DDA8"/>
<protein>
    <submittedName>
        <fullName evidence="4">Uncharacterized protein</fullName>
    </submittedName>
</protein>
<dbReference type="PANTHER" id="PTHR13037:SF24">
    <property type="entry name" value="POLYCOMB PROTEIN PCL-RELATED"/>
    <property type="match status" value="1"/>
</dbReference>
<accession>A0A226DDA8</accession>
<keyword evidence="3" id="KW-0472">Membrane</keyword>
<feature type="compositionally biased region" description="Pro residues" evidence="2">
    <location>
        <begin position="980"/>
        <end position="995"/>
    </location>
</feature>
<reference evidence="4 5" key="1">
    <citation type="submission" date="2015-12" db="EMBL/GenBank/DDBJ databases">
        <title>The genome of Folsomia candida.</title>
        <authorList>
            <person name="Faddeeva A."/>
            <person name="Derks M.F."/>
            <person name="Anvar Y."/>
            <person name="Smit S."/>
            <person name="Van Straalen N."/>
            <person name="Roelofs D."/>
        </authorList>
    </citation>
    <scope>NUCLEOTIDE SEQUENCE [LARGE SCALE GENOMIC DNA]</scope>
    <source>
        <strain evidence="4 5">VU population</strain>
        <tissue evidence="4">Whole body</tissue>
    </source>
</reference>
<proteinExistence type="predicted"/>
<feature type="compositionally biased region" description="Polar residues" evidence="2">
    <location>
        <begin position="1078"/>
        <end position="1092"/>
    </location>
</feature>
<evidence type="ECO:0000256" key="3">
    <source>
        <dbReference type="SAM" id="Phobius"/>
    </source>
</evidence>
<sequence length="1113" mass="123218">MECLGIYEFGRFETLTMSYISGYWMKIRSSLRNELYTTFVTVRRLLLVPSLVTVTLQTIPHKLIQRLLPQQMRRFPSLEFFVVPPPQPWTLRPPPPSPTRNLKFGDISSSSMSESFCANSSSDSFYANSSDEISFLGYFERSTTPTGGTSSDNTCPVLCLLPGNSVYRSAPVPHPSSRRQIPKLGHKDHPGQTSLLRKTSYENISYIFKLEWADEKIQHPALITDLPDLPAPYHFFNHLQNEPNVYQDFLAFLWQVAISFTVLYLWARHTPSVLPWVATNASYTPVVKATSLLKSAIPLAPPSDCGTERKIAHRILIALITTSVLITLVFVLCMFGFYPHGQGPPTSLGRTTQTSRTGDLDATSPGAELRRQLSSSSSPTSWCTGLLSTSPTTSYYPPLTFRATPPTRFTTPITRITIYPMVDPCLPYARRLASTARQFLGNRTTIILTPDTFFAYNDSPPPHRDSSSHNVSAVLATSALTFHSANTSLRLPSSHPASTQFTNNTHKHPDFSQCLMPRYTHGGYTYPDPVPRSVLGRRIPSPNLLTAPAPSGTWVQEWNSHRNQLVPVLLPPPSPPPVYTLDDEEVHHPVPPPTNHTISPPVYDISDSSVSSHRDSSRDSDSTYFSSAPASPTPSEEDISFIGAFHRASPPTVDITTPPFSPLGNLTFTDISSSSLCSSISANSSSSSNSSSGGTSSDEITFLGYFQRDTTSGTTSHLLPSDSVHRDGLQQHIHHLDDGLRYPAPQTDAATPSLRLTFPNALMPQYRPHRPVEENSRRLYKALTTRGRPQDQTTVDFIHAKHSSYKNLIKLIPYDEPTVVRRVLGHYSTFGAAWSSSISSTTMSSPQPIKAVLYKQELSLLHSKESEALHQLLILNKPPIFHTPPLSSHRTFTSLYRFIDDIKFKIQEFEARTVFNAALVAPNEDFFDTFRHHPSFSSLYKDMRDIELRQCKPTYPSSPPPSPGVAPSSPQYTPPLSWTPSPPPNSPRTPSPSPFDPRQFRRRQPPPSNGGPNSDTTGSPDPANPTFPPTSSTGEPTPPSNHPNNTVPPPTSFDLQYSRRPFHDVTPFRDPPADTPHTADQAQDPRNNQAQDPGNTPPALPNPPRTSANLGES</sequence>
<feature type="compositionally biased region" description="Low complexity" evidence="2">
    <location>
        <begin position="965"/>
        <end position="979"/>
    </location>
</feature>
<feature type="region of interest" description="Disordered" evidence="2">
    <location>
        <begin position="951"/>
        <end position="1113"/>
    </location>
</feature>
<feature type="compositionally biased region" description="Low complexity" evidence="2">
    <location>
        <begin position="598"/>
        <end position="611"/>
    </location>
</feature>
<feature type="compositionally biased region" description="Basic and acidic residues" evidence="2">
    <location>
        <begin position="612"/>
        <end position="621"/>
    </location>
</feature>
<feature type="compositionally biased region" description="Pro residues" evidence="2">
    <location>
        <begin position="1095"/>
        <end position="1104"/>
    </location>
</feature>
<feature type="transmembrane region" description="Helical" evidence="3">
    <location>
        <begin position="249"/>
        <end position="267"/>
    </location>
</feature>
<comment type="caution">
    <text evidence="4">The sequence shown here is derived from an EMBL/GenBank/DDBJ whole genome shotgun (WGS) entry which is preliminary data.</text>
</comment>
<evidence type="ECO:0000313" key="4">
    <source>
        <dbReference type="EMBL" id="OXA43153.1"/>
    </source>
</evidence>
<gene>
    <name evidence="4" type="ORF">Fcan01_21931</name>
</gene>
<dbReference type="PANTHER" id="PTHR13037">
    <property type="entry name" value="FORMIN"/>
    <property type="match status" value="1"/>
</dbReference>
<keyword evidence="3" id="KW-0812">Transmembrane</keyword>
<feature type="compositionally biased region" description="Polar residues" evidence="2">
    <location>
        <begin position="1010"/>
        <end position="1019"/>
    </location>
</feature>
<dbReference type="EMBL" id="LNIX01000023">
    <property type="protein sequence ID" value="OXA43153.1"/>
    <property type="molecule type" value="Genomic_DNA"/>
</dbReference>
<keyword evidence="1" id="KW-0945">Host-virus interaction</keyword>
<name>A0A226DDA8_FOLCA</name>
<feature type="transmembrane region" description="Helical" evidence="3">
    <location>
        <begin position="315"/>
        <end position="338"/>
    </location>
</feature>
<dbReference type="Proteomes" id="UP000198287">
    <property type="component" value="Unassembled WGS sequence"/>
</dbReference>
<feature type="compositionally biased region" description="Polar residues" evidence="2">
    <location>
        <begin position="346"/>
        <end position="357"/>
    </location>
</feature>
<evidence type="ECO:0000313" key="5">
    <source>
        <dbReference type="Proteomes" id="UP000198287"/>
    </source>
</evidence>